<dbReference type="AlphaFoldDB" id="A0A317VTE0"/>
<comment type="caution">
    <text evidence="1">The sequence shown here is derived from an EMBL/GenBank/DDBJ whole genome shotgun (WGS) entry which is preliminary data.</text>
</comment>
<proteinExistence type="predicted"/>
<accession>A0A317VTE0</accession>
<dbReference type="EMBL" id="MSFL01000020">
    <property type="protein sequence ID" value="PWY76287.1"/>
    <property type="molecule type" value="Genomic_DNA"/>
</dbReference>
<sequence>MIVLSLSFLPADASQPGWHCSKHVNQFHIYIQETTHPATIDLKPKYHDALYFMSQTNTIPTYIHTYHPTPAPSLLHHRPQPHQRTPVRPIF</sequence>
<dbReference type="GeneID" id="37071094"/>
<organism evidence="1 2">
    <name type="scientific">Aspergillus heteromorphus CBS 117.55</name>
    <dbReference type="NCBI Taxonomy" id="1448321"/>
    <lineage>
        <taxon>Eukaryota</taxon>
        <taxon>Fungi</taxon>
        <taxon>Dikarya</taxon>
        <taxon>Ascomycota</taxon>
        <taxon>Pezizomycotina</taxon>
        <taxon>Eurotiomycetes</taxon>
        <taxon>Eurotiomycetidae</taxon>
        <taxon>Eurotiales</taxon>
        <taxon>Aspergillaceae</taxon>
        <taxon>Aspergillus</taxon>
        <taxon>Aspergillus subgen. Circumdati</taxon>
    </lineage>
</organism>
<protein>
    <submittedName>
        <fullName evidence="1">Uncharacterized protein</fullName>
    </submittedName>
</protein>
<name>A0A317VTE0_9EURO</name>
<gene>
    <name evidence="1" type="ORF">BO70DRAFT_93817</name>
</gene>
<dbReference type="Proteomes" id="UP000247233">
    <property type="component" value="Unassembled WGS sequence"/>
</dbReference>
<keyword evidence="2" id="KW-1185">Reference proteome</keyword>
<evidence type="ECO:0000313" key="1">
    <source>
        <dbReference type="EMBL" id="PWY76287.1"/>
    </source>
</evidence>
<dbReference type="VEuPathDB" id="FungiDB:BO70DRAFT_93817"/>
<dbReference type="RefSeq" id="XP_025397651.1">
    <property type="nucleotide sequence ID" value="XM_025548857.1"/>
</dbReference>
<reference evidence="1 2" key="1">
    <citation type="submission" date="2016-12" db="EMBL/GenBank/DDBJ databases">
        <title>The genomes of Aspergillus section Nigri reveals drivers in fungal speciation.</title>
        <authorList>
            <consortium name="DOE Joint Genome Institute"/>
            <person name="Vesth T.C."/>
            <person name="Nybo J."/>
            <person name="Theobald S."/>
            <person name="Brandl J."/>
            <person name="Frisvad J.C."/>
            <person name="Nielsen K.F."/>
            <person name="Lyhne E.K."/>
            <person name="Kogle M.E."/>
            <person name="Kuo A."/>
            <person name="Riley R."/>
            <person name="Clum A."/>
            <person name="Nolan M."/>
            <person name="Lipzen A."/>
            <person name="Salamov A."/>
            <person name="Henrissat B."/>
            <person name="Wiebenga A."/>
            <person name="De Vries R.P."/>
            <person name="Grigoriev I.V."/>
            <person name="Mortensen U.H."/>
            <person name="Andersen M.R."/>
            <person name="Baker S.E."/>
        </authorList>
    </citation>
    <scope>NUCLEOTIDE SEQUENCE [LARGE SCALE GENOMIC DNA]</scope>
    <source>
        <strain evidence="1 2">CBS 117.55</strain>
    </source>
</reference>
<evidence type="ECO:0000313" key="2">
    <source>
        <dbReference type="Proteomes" id="UP000247233"/>
    </source>
</evidence>